<sequence length="192" mass="21950">MLQKWRDKRIEAKTLEELKAMASGSWICSKCDDKHTGLFHLAVFGPAAWPGEADYEPNANLCLDGNFLSEDFCVINGENFIVRCVLLLPIHGLEQPLGFGVWSTLSRENFEAHVSEFDPGHTSKGVEWTGWFMNQLPVFGETYATPCWVYPQKNRQRPQVFMQDENSDLGRLQRDGITAQRALDIYRHYGHV</sequence>
<reference evidence="1" key="2">
    <citation type="submission" date="2020-09" db="EMBL/GenBank/DDBJ databases">
        <authorList>
            <person name="Sun Q."/>
            <person name="Kim S."/>
        </authorList>
    </citation>
    <scope>NUCLEOTIDE SEQUENCE</scope>
    <source>
        <strain evidence="1">KCTC 32513</strain>
    </source>
</reference>
<evidence type="ECO:0000313" key="2">
    <source>
        <dbReference type="Proteomes" id="UP000634004"/>
    </source>
</evidence>
<organism evidence="1 2">
    <name type="scientific">Algimonas arctica</name>
    <dbReference type="NCBI Taxonomy" id="1479486"/>
    <lineage>
        <taxon>Bacteria</taxon>
        <taxon>Pseudomonadati</taxon>
        <taxon>Pseudomonadota</taxon>
        <taxon>Alphaproteobacteria</taxon>
        <taxon>Maricaulales</taxon>
        <taxon>Robiginitomaculaceae</taxon>
        <taxon>Algimonas</taxon>
    </lineage>
</organism>
<keyword evidence="2" id="KW-1185">Reference proteome</keyword>
<evidence type="ECO:0008006" key="3">
    <source>
        <dbReference type="Google" id="ProtNLM"/>
    </source>
</evidence>
<evidence type="ECO:0000313" key="1">
    <source>
        <dbReference type="EMBL" id="GHA94849.1"/>
    </source>
</evidence>
<protein>
    <recommendedName>
        <fullName evidence="3">DUF2199 domain-containing protein</fullName>
    </recommendedName>
</protein>
<dbReference type="EMBL" id="BMZH01000006">
    <property type="protein sequence ID" value="GHA94849.1"/>
    <property type="molecule type" value="Genomic_DNA"/>
</dbReference>
<name>A0A8J3CSH4_9PROT</name>
<dbReference type="Proteomes" id="UP000634004">
    <property type="component" value="Unassembled WGS sequence"/>
</dbReference>
<dbReference type="InterPro" id="IPR018697">
    <property type="entry name" value="DUF2199"/>
</dbReference>
<dbReference type="RefSeq" id="WP_189497469.1">
    <property type="nucleotide sequence ID" value="NZ_BMZH01000006.1"/>
</dbReference>
<reference evidence="1" key="1">
    <citation type="journal article" date="2014" name="Int. J. Syst. Evol. Microbiol.">
        <title>Complete genome sequence of Corynebacterium casei LMG S-19264T (=DSM 44701T), isolated from a smear-ripened cheese.</title>
        <authorList>
            <consortium name="US DOE Joint Genome Institute (JGI-PGF)"/>
            <person name="Walter F."/>
            <person name="Albersmeier A."/>
            <person name="Kalinowski J."/>
            <person name="Ruckert C."/>
        </authorList>
    </citation>
    <scope>NUCLEOTIDE SEQUENCE</scope>
    <source>
        <strain evidence="1">KCTC 32513</strain>
    </source>
</reference>
<gene>
    <name evidence="1" type="ORF">GCM10009069_17310</name>
</gene>
<comment type="caution">
    <text evidence="1">The sequence shown here is derived from an EMBL/GenBank/DDBJ whole genome shotgun (WGS) entry which is preliminary data.</text>
</comment>
<accession>A0A8J3CSH4</accession>
<proteinExistence type="predicted"/>
<dbReference type="AlphaFoldDB" id="A0A8J3CSH4"/>
<dbReference type="Pfam" id="PF09965">
    <property type="entry name" value="DUF2199"/>
    <property type="match status" value="1"/>
</dbReference>